<evidence type="ECO:0000256" key="4">
    <source>
        <dbReference type="ARBA" id="ARBA00022840"/>
    </source>
</evidence>
<keyword evidence="5 7" id="KW-0648">Protein biosynthesis</keyword>
<keyword evidence="4 7" id="KW-0067">ATP-binding</keyword>
<feature type="active site" description="Acyl-ester intermediate" evidence="7">
    <location>
        <position position="132"/>
    </location>
</feature>
<gene>
    <name evidence="7" type="primary">HER2</name>
    <name evidence="9" type="ORF">BN1211_1145</name>
</gene>
<dbReference type="HAMAP" id="MF_00120">
    <property type="entry name" value="GatA"/>
    <property type="match status" value="1"/>
</dbReference>
<keyword evidence="7" id="KW-0496">Mitochondrion</keyword>
<evidence type="ECO:0000313" key="10">
    <source>
        <dbReference type="Proteomes" id="UP000038830"/>
    </source>
</evidence>
<dbReference type="GO" id="GO:0005739">
    <property type="term" value="C:mitochondrion"/>
    <property type="evidence" value="ECO:0007669"/>
    <property type="project" value="UniProtKB-SubCell"/>
</dbReference>
<evidence type="ECO:0000256" key="3">
    <source>
        <dbReference type="ARBA" id="ARBA00022741"/>
    </source>
</evidence>
<comment type="subunit">
    <text evidence="7">Subunit of the heterotrimeric GatFAB amidotransferase (AdT) complex, composed of A, B and F subunits.</text>
</comment>
<evidence type="ECO:0000256" key="1">
    <source>
        <dbReference type="ARBA" id="ARBA00008069"/>
    </source>
</evidence>
<dbReference type="InterPro" id="IPR036928">
    <property type="entry name" value="AS_sf"/>
</dbReference>
<dbReference type="EC" id="6.3.5.7" evidence="7"/>
<dbReference type="InterPro" id="IPR000120">
    <property type="entry name" value="Amidase"/>
</dbReference>
<dbReference type="NCBIfam" id="TIGR00132">
    <property type="entry name" value="gatA"/>
    <property type="match status" value="1"/>
</dbReference>
<comment type="similarity">
    <text evidence="1 7">Belongs to the amidase family. GatA subfamily.</text>
</comment>
<dbReference type="Pfam" id="PF01425">
    <property type="entry name" value="Amidase"/>
    <property type="match status" value="1"/>
</dbReference>
<dbReference type="GO" id="GO:0070681">
    <property type="term" value="P:glutaminyl-tRNAGln biosynthesis via transamidation"/>
    <property type="evidence" value="ECO:0007669"/>
    <property type="project" value="UniProtKB-UniRule"/>
</dbReference>
<protein>
    <recommendedName>
        <fullName evidence="7">Glutamyl-tRNA(Gln) amidotransferase subunit A, mitochondrial</fullName>
        <shortName evidence="7">Glu-AdT subunit A</shortName>
        <ecNumber evidence="7">6.3.5.7</ecNumber>
    </recommendedName>
</protein>
<sequence>MALEKARSLARLNIFTSLASEISQSLTPIAIKDNIATKLLPTTCSSYALSNYISPFQATVIDLLEDEFTVVGKTNMDEFGMGASTTFSHYGPTLNPMYPNERRICGGSSGGSAAAVAAGIVPVALGTDTGGSVRQPASYTGILGFKPTYGRISRWGVVAYAQSLDTVGILGKDVDIIERVFTKLDKHDPKDPTSLGVELRSRFDSKHRNNKKLRIGVPEEYVLGFDPKVSKAWQQCLEALSQDHEIVPVSVPLIKKTLAMYFTLAPAEASSNLGRYDGIRYGTRSDSDKDYYAKTRSEGFGEEVKRRIILGNYNLSSDSYKNHFLKAKLLRRALKQQFDEVFNQPNYVTGSDPNANGVDFLLTPTTVGQAPTIEDYDAQSSTHGYTQDVLTIPASLAGIPAISFPWEVEGAKIGLQLMGQCGDDYNLLRITQETMSLNT</sequence>
<dbReference type="GO" id="GO:0050567">
    <property type="term" value="F:glutaminyl-tRNA synthase (glutamine-hydrolyzing) activity"/>
    <property type="evidence" value="ECO:0007669"/>
    <property type="project" value="UniProtKB-UniRule"/>
</dbReference>
<evidence type="ECO:0000313" key="9">
    <source>
        <dbReference type="EMBL" id="CEP21121.1"/>
    </source>
</evidence>
<dbReference type="AlphaFoldDB" id="A0A0H5C0F4"/>
<dbReference type="EMBL" id="CDQK01000001">
    <property type="protein sequence ID" value="CEP21121.1"/>
    <property type="molecule type" value="Genomic_DNA"/>
</dbReference>
<dbReference type="GO" id="GO:0032543">
    <property type="term" value="P:mitochondrial translation"/>
    <property type="evidence" value="ECO:0007669"/>
    <property type="project" value="UniProtKB-UniRule"/>
</dbReference>
<reference evidence="10" key="1">
    <citation type="journal article" date="2015" name="J. Biotechnol.">
        <title>The structure of the Cyberlindnera jadinii genome and its relation to Candida utilis analyzed by the occurrence of single nucleotide polymorphisms.</title>
        <authorList>
            <person name="Rupp O."/>
            <person name="Brinkrolf K."/>
            <person name="Buerth C."/>
            <person name="Kunigo M."/>
            <person name="Schneider J."/>
            <person name="Jaenicke S."/>
            <person name="Goesmann A."/>
            <person name="Puehler A."/>
            <person name="Jaeger K.-E."/>
            <person name="Ernst J.F."/>
        </authorList>
    </citation>
    <scope>NUCLEOTIDE SEQUENCE [LARGE SCALE GENOMIC DNA]</scope>
    <source>
        <strain evidence="10">ATCC 18201 / CBS 1600 / BCRC 20928 / JCM 3617 / NBRC 0987 / NRRL Y-1542</strain>
    </source>
</reference>
<feature type="active site" description="Charge relay system" evidence="7">
    <location>
        <position position="108"/>
    </location>
</feature>
<dbReference type="Proteomes" id="UP000038830">
    <property type="component" value="Unassembled WGS sequence"/>
</dbReference>
<evidence type="ECO:0000256" key="5">
    <source>
        <dbReference type="ARBA" id="ARBA00022917"/>
    </source>
</evidence>
<accession>A0A0H5C0F4</accession>
<dbReference type="InterPro" id="IPR004412">
    <property type="entry name" value="GatA"/>
</dbReference>
<organism evidence="9 10">
    <name type="scientific">Cyberlindnera jadinii (strain ATCC 18201 / CBS 1600 / BCRC 20928 / JCM 3617 / NBRC 0987 / NRRL Y-1542)</name>
    <name type="common">Torula yeast</name>
    <name type="synonym">Candida utilis</name>
    <dbReference type="NCBI Taxonomy" id="983966"/>
    <lineage>
        <taxon>Eukaryota</taxon>
        <taxon>Fungi</taxon>
        <taxon>Dikarya</taxon>
        <taxon>Ascomycota</taxon>
        <taxon>Saccharomycotina</taxon>
        <taxon>Saccharomycetes</taxon>
        <taxon>Phaffomycetales</taxon>
        <taxon>Phaffomycetaceae</taxon>
        <taxon>Cyberlindnera</taxon>
    </lineage>
</organism>
<dbReference type="PANTHER" id="PTHR11895">
    <property type="entry name" value="TRANSAMIDASE"/>
    <property type="match status" value="1"/>
</dbReference>
<comment type="function">
    <text evidence="7">Allows the formation of correctly charged Gln-tRNA(Gln) through the transamidation of misacylated Glu-tRNA(Gln) in the mitochondria. The reaction takes place in the presence of glutamine and ATP through an activated gamma-phospho-Glu-tRNA(Gln).</text>
</comment>
<feature type="domain" description="Amidase" evidence="8">
    <location>
        <begin position="28"/>
        <end position="428"/>
    </location>
</feature>
<evidence type="ECO:0000256" key="2">
    <source>
        <dbReference type="ARBA" id="ARBA00022598"/>
    </source>
</evidence>
<dbReference type="Gene3D" id="3.90.1300.10">
    <property type="entry name" value="Amidase signature (AS) domain"/>
    <property type="match status" value="1"/>
</dbReference>
<feature type="active site" description="Charge relay system" evidence="7">
    <location>
        <position position="32"/>
    </location>
</feature>
<proteinExistence type="inferred from homology"/>
<dbReference type="InterPro" id="IPR023631">
    <property type="entry name" value="Amidase_dom"/>
</dbReference>
<dbReference type="GO" id="GO:0005524">
    <property type="term" value="F:ATP binding"/>
    <property type="evidence" value="ECO:0007669"/>
    <property type="project" value="UniProtKB-KW"/>
</dbReference>
<dbReference type="GO" id="GO:0030956">
    <property type="term" value="C:glutamyl-tRNA(Gln) amidotransferase complex"/>
    <property type="evidence" value="ECO:0007669"/>
    <property type="project" value="UniProtKB-UniRule"/>
</dbReference>
<evidence type="ECO:0000256" key="6">
    <source>
        <dbReference type="ARBA" id="ARBA00047407"/>
    </source>
</evidence>
<evidence type="ECO:0000259" key="8">
    <source>
        <dbReference type="Pfam" id="PF01425"/>
    </source>
</evidence>
<keyword evidence="2 7" id="KW-0436">Ligase</keyword>
<comment type="catalytic activity">
    <reaction evidence="6 7">
        <text>L-glutamyl-tRNA(Gln) + L-glutamine + ATP + H2O = L-glutaminyl-tRNA(Gln) + L-glutamate + ADP + phosphate + H(+)</text>
        <dbReference type="Rhea" id="RHEA:17521"/>
        <dbReference type="Rhea" id="RHEA-COMP:9681"/>
        <dbReference type="Rhea" id="RHEA-COMP:9684"/>
        <dbReference type="ChEBI" id="CHEBI:15377"/>
        <dbReference type="ChEBI" id="CHEBI:15378"/>
        <dbReference type="ChEBI" id="CHEBI:29985"/>
        <dbReference type="ChEBI" id="CHEBI:30616"/>
        <dbReference type="ChEBI" id="CHEBI:43474"/>
        <dbReference type="ChEBI" id="CHEBI:58359"/>
        <dbReference type="ChEBI" id="CHEBI:78520"/>
        <dbReference type="ChEBI" id="CHEBI:78521"/>
        <dbReference type="ChEBI" id="CHEBI:456216"/>
        <dbReference type="EC" id="6.3.5.7"/>
    </reaction>
</comment>
<name>A0A0H5C0F4_CYBJN</name>
<keyword evidence="3 7" id="KW-0547">Nucleotide-binding</keyword>
<dbReference type="PANTHER" id="PTHR11895:SF7">
    <property type="entry name" value="GLUTAMYL-TRNA(GLN) AMIDOTRANSFERASE SUBUNIT A, MITOCHONDRIAL"/>
    <property type="match status" value="1"/>
</dbReference>
<evidence type="ECO:0000256" key="7">
    <source>
        <dbReference type="HAMAP-Rule" id="MF_03150"/>
    </source>
</evidence>
<dbReference type="SUPFAM" id="SSF75304">
    <property type="entry name" value="Amidase signature (AS) enzymes"/>
    <property type="match status" value="1"/>
</dbReference>
<dbReference type="InterPro" id="IPR020556">
    <property type="entry name" value="Amidase_CS"/>
</dbReference>
<dbReference type="PROSITE" id="PS00571">
    <property type="entry name" value="AMIDASES"/>
    <property type="match status" value="1"/>
</dbReference>
<comment type="subcellular location">
    <subcellularLocation>
        <location evidence="7">Mitochondrion</location>
    </subcellularLocation>
</comment>